<dbReference type="Proteomes" id="UP000033860">
    <property type="component" value="Unassembled WGS sequence"/>
</dbReference>
<gene>
    <name evidence="2" type="ORF">UX85_C0003G0036</name>
</gene>
<keyword evidence="1" id="KW-0812">Transmembrane</keyword>
<dbReference type="InterPro" id="IPR012902">
    <property type="entry name" value="N_methyl_site"/>
</dbReference>
<dbReference type="AlphaFoldDB" id="A0A0G1RW56"/>
<evidence type="ECO:0000313" key="3">
    <source>
        <dbReference type="Proteomes" id="UP000033860"/>
    </source>
</evidence>
<feature type="transmembrane region" description="Helical" evidence="1">
    <location>
        <begin position="6"/>
        <end position="30"/>
    </location>
</feature>
<evidence type="ECO:0008006" key="4">
    <source>
        <dbReference type="Google" id="ProtNLM"/>
    </source>
</evidence>
<sequence length="162" mass="17091">MRSKGFTLIEVLTVSGIMALFSLTIISVFLASVRGGTKARVVQRVRQNGDFAQETMARMVRAAETVTCGAGSLTLENPDGGESVFSQVSDGGVNRVASNSSQFLTASTMEASGLTFACYQGELGNQVVTINFTLAIGTEAGAQVQEKASQTFTTSVATRQYK</sequence>
<reference evidence="2 3" key="1">
    <citation type="journal article" date="2015" name="Nature">
        <title>rRNA introns, odd ribosomes, and small enigmatic genomes across a large radiation of phyla.</title>
        <authorList>
            <person name="Brown C.T."/>
            <person name="Hug L.A."/>
            <person name="Thomas B.C."/>
            <person name="Sharon I."/>
            <person name="Castelle C.J."/>
            <person name="Singh A."/>
            <person name="Wilkins M.J."/>
            <person name="Williams K.H."/>
            <person name="Banfield J.F."/>
        </authorList>
    </citation>
    <scope>NUCLEOTIDE SEQUENCE [LARGE SCALE GENOMIC DNA]</scope>
</reference>
<name>A0A0G1RW56_9BACT</name>
<accession>A0A0G1RW56</accession>
<dbReference type="NCBIfam" id="TIGR02532">
    <property type="entry name" value="IV_pilin_GFxxxE"/>
    <property type="match status" value="1"/>
</dbReference>
<evidence type="ECO:0000256" key="1">
    <source>
        <dbReference type="SAM" id="Phobius"/>
    </source>
</evidence>
<dbReference type="PROSITE" id="PS00409">
    <property type="entry name" value="PROKAR_NTER_METHYL"/>
    <property type="match status" value="1"/>
</dbReference>
<keyword evidence="1" id="KW-1133">Transmembrane helix</keyword>
<organism evidence="2 3">
    <name type="scientific">Candidatus Beckwithbacteria bacterium GW2011_GWB1_47_15</name>
    <dbReference type="NCBI Taxonomy" id="1618371"/>
    <lineage>
        <taxon>Bacteria</taxon>
        <taxon>Candidatus Beckwithiibacteriota</taxon>
    </lineage>
</organism>
<comment type="caution">
    <text evidence="2">The sequence shown here is derived from an EMBL/GenBank/DDBJ whole genome shotgun (WGS) entry which is preliminary data.</text>
</comment>
<protein>
    <recommendedName>
        <fullName evidence="4">Prepilin-type N-terminal cleavage/methylation domain-containing protein</fullName>
    </recommendedName>
</protein>
<evidence type="ECO:0000313" key="2">
    <source>
        <dbReference type="EMBL" id="KKU61377.1"/>
    </source>
</evidence>
<keyword evidence="1" id="KW-0472">Membrane</keyword>
<dbReference type="EMBL" id="LCNT01000003">
    <property type="protein sequence ID" value="KKU61377.1"/>
    <property type="molecule type" value="Genomic_DNA"/>
</dbReference>
<proteinExistence type="predicted"/>